<protein>
    <submittedName>
        <fullName evidence="2">Uncharacterized protein</fullName>
    </submittedName>
</protein>
<evidence type="ECO:0000256" key="1">
    <source>
        <dbReference type="SAM" id="MobiDB-lite"/>
    </source>
</evidence>
<dbReference type="AlphaFoldDB" id="A0A7Y9DVT7"/>
<evidence type="ECO:0000313" key="2">
    <source>
        <dbReference type="EMBL" id="NYD36152.1"/>
    </source>
</evidence>
<evidence type="ECO:0000313" key="3">
    <source>
        <dbReference type="Proteomes" id="UP000535890"/>
    </source>
</evidence>
<accession>A0A7Y9DVT7</accession>
<comment type="caution">
    <text evidence="2">The sequence shown here is derived from an EMBL/GenBank/DDBJ whole genome shotgun (WGS) entry which is preliminary data.</text>
</comment>
<dbReference type="Proteomes" id="UP000535890">
    <property type="component" value="Unassembled WGS sequence"/>
</dbReference>
<organism evidence="2 3">
    <name type="scientific">Actinomycetospora corticicola</name>
    <dbReference type="NCBI Taxonomy" id="663602"/>
    <lineage>
        <taxon>Bacteria</taxon>
        <taxon>Bacillati</taxon>
        <taxon>Actinomycetota</taxon>
        <taxon>Actinomycetes</taxon>
        <taxon>Pseudonocardiales</taxon>
        <taxon>Pseudonocardiaceae</taxon>
        <taxon>Actinomycetospora</taxon>
    </lineage>
</organism>
<feature type="compositionally biased region" description="Basic residues" evidence="1">
    <location>
        <begin position="9"/>
        <end position="24"/>
    </location>
</feature>
<feature type="region of interest" description="Disordered" evidence="1">
    <location>
        <begin position="1"/>
        <end position="34"/>
    </location>
</feature>
<sequence>MRLLDPRRASRRNGHPKRTTRIRPRPVTVGVSGGENGASMRYEFSVASRLSDTAVAAFPELDRVESPAARTRLFGNVRDPAHLRAIVARFGDLGLELVDVHRLPD</sequence>
<gene>
    <name evidence="2" type="ORF">BJ983_002254</name>
</gene>
<proteinExistence type="predicted"/>
<dbReference type="RefSeq" id="WP_218890226.1">
    <property type="nucleotide sequence ID" value="NZ_BAABHP010000007.1"/>
</dbReference>
<dbReference type="EMBL" id="JACCBN010000001">
    <property type="protein sequence ID" value="NYD36152.1"/>
    <property type="molecule type" value="Genomic_DNA"/>
</dbReference>
<keyword evidence="3" id="KW-1185">Reference proteome</keyword>
<reference evidence="2 3" key="1">
    <citation type="submission" date="2020-07" db="EMBL/GenBank/DDBJ databases">
        <title>Sequencing the genomes of 1000 actinobacteria strains.</title>
        <authorList>
            <person name="Klenk H.-P."/>
        </authorList>
    </citation>
    <scope>NUCLEOTIDE SEQUENCE [LARGE SCALE GENOMIC DNA]</scope>
    <source>
        <strain evidence="2 3">DSM 45772</strain>
    </source>
</reference>
<name>A0A7Y9DVT7_9PSEU</name>